<dbReference type="EMBL" id="JAVDWR010000012">
    <property type="protein sequence ID" value="MDR7122127.1"/>
    <property type="molecule type" value="Genomic_DNA"/>
</dbReference>
<evidence type="ECO:0000313" key="3">
    <source>
        <dbReference type="Proteomes" id="UP001257909"/>
    </source>
</evidence>
<feature type="chain" id="PRO_5045920452" evidence="1">
    <location>
        <begin position="20"/>
        <end position="110"/>
    </location>
</feature>
<evidence type="ECO:0000313" key="2">
    <source>
        <dbReference type="EMBL" id="MDR7122127.1"/>
    </source>
</evidence>
<dbReference type="RefSeq" id="WP_310280049.1">
    <property type="nucleotide sequence ID" value="NZ_JAVDWR010000012.1"/>
</dbReference>
<name>A0ABU1W2D5_9GAMM</name>
<organism evidence="2 3">
    <name type="scientific">Rheinheimera soli</name>
    <dbReference type="NCBI Taxonomy" id="443616"/>
    <lineage>
        <taxon>Bacteria</taxon>
        <taxon>Pseudomonadati</taxon>
        <taxon>Pseudomonadota</taxon>
        <taxon>Gammaproteobacteria</taxon>
        <taxon>Chromatiales</taxon>
        <taxon>Chromatiaceae</taxon>
        <taxon>Rheinheimera</taxon>
    </lineage>
</organism>
<feature type="signal peptide" evidence="1">
    <location>
        <begin position="1"/>
        <end position="19"/>
    </location>
</feature>
<protein>
    <submittedName>
        <fullName evidence="2">MSHA biogenesis protein MshK</fullName>
    </submittedName>
</protein>
<proteinExistence type="predicted"/>
<keyword evidence="1" id="KW-0732">Signal</keyword>
<dbReference type="Proteomes" id="UP001257909">
    <property type="component" value="Unassembled WGS sequence"/>
</dbReference>
<accession>A0ABU1W2D5</accession>
<keyword evidence="3" id="KW-1185">Reference proteome</keyword>
<comment type="caution">
    <text evidence="2">The sequence shown here is derived from an EMBL/GenBank/DDBJ whole genome shotgun (WGS) entry which is preliminary data.</text>
</comment>
<reference evidence="2 3" key="1">
    <citation type="submission" date="2023-07" db="EMBL/GenBank/DDBJ databases">
        <title>Sorghum-associated microbial communities from plants grown in Nebraska, USA.</title>
        <authorList>
            <person name="Schachtman D."/>
        </authorList>
    </citation>
    <scope>NUCLEOTIDE SEQUENCE [LARGE SCALE GENOMIC DNA]</scope>
    <source>
        <strain evidence="2 3">4138</strain>
    </source>
</reference>
<gene>
    <name evidence="2" type="ORF">J2W69_003084</name>
</gene>
<sequence>MKVILSCSLCLVLSVAVVAASDPTKPDMVVAVAVSTNEATTVVADQGARFKLGLIKNVQGQHMALINGQSVKQGDEIEGYTVMSINRQQVVLQQANERLTLNLFKAMKTQ</sequence>
<evidence type="ECO:0000256" key="1">
    <source>
        <dbReference type="SAM" id="SignalP"/>
    </source>
</evidence>